<dbReference type="Proteomes" id="UP000663873">
    <property type="component" value="Unassembled WGS sequence"/>
</dbReference>
<evidence type="ECO:0000313" key="4">
    <source>
        <dbReference type="Proteomes" id="UP000663873"/>
    </source>
</evidence>
<proteinExistence type="predicted"/>
<feature type="compositionally biased region" description="Low complexity" evidence="2">
    <location>
        <begin position="180"/>
        <end position="200"/>
    </location>
</feature>
<evidence type="ECO:0000313" key="3">
    <source>
        <dbReference type="EMBL" id="CAF4390057.1"/>
    </source>
</evidence>
<feature type="coiled-coil region" evidence="1">
    <location>
        <begin position="28"/>
        <end position="85"/>
    </location>
</feature>
<name>A0A820NK42_9BILA</name>
<feature type="region of interest" description="Disordered" evidence="2">
    <location>
        <begin position="169"/>
        <end position="209"/>
    </location>
</feature>
<protein>
    <submittedName>
        <fullName evidence="3">Uncharacterized protein</fullName>
    </submittedName>
</protein>
<feature type="compositionally biased region" description="Polar residues" evidence="2">
    <location>
        <begin position="284"/>
        <end position="301"/>
    </location>
</feature>
<sequence length="831" mass="94680">MSILVRLKNKLQDPSLSEAKIREFDECMLHLKIENVELHKRIDQLEALYKTSLRTQQTHFFEEYIRQLEQENERLFVENRCQRQEYERFLDQLTTMVIQTAVMQENIREECASIYHIIERLSILTITTVQTKDPFELIMKQRKKSLSWENLNKSCECCSNHRKIPKLTKDLIHSPPPLPSSSSSNSSSIVNFSLSTSNSSTHDRSFENKSTKDQILFSKQLKEEEEQQQQVLQRSETFTVSKLPQEELSSSLLMTVNDPNSQHSFISRTIVPTKSPPDRPSKLSLRSLNSKAQASNNNRTSSLIQKVSKLPIRTTNPVVNQQSNSLKKSNIPISTMTKTKTNVNSLANRSVPLTNNKNMILKKTIRPPATIQPPPYKIRSRVTTVSDKSTTKTTGSSNKFTKVNIELAKSNAPIQHVNSASSDSSIEEQENINKLLSILQDEGYSTWSSVDVKDDGIARTIKKIENNDKQENIGLVNNWLDTSKRSCLNKPVHEVENNKHDEKTSSYICSPMDNFYTDDTSTTLTSTTMSSSSKDISLDSLDSPQSKEQVTPPPPPTTTAAATFCRSETYEKVVIKSTLPIIIDDLDDSTSSVSSTCNMSDYIEDNFIDENDSTSSDDDSASYETAIINRKLLLKPQKRLLFPGLLNRLVFFRRVLSDSDLQQKKFYINENENQYHVYHSNIINEHSVEINLMNTYGSDSELHVWSNTCAEQRKFLNERQQSLTSPSEENYIHHENYNQQLAIERQILLQQIYEYPWLLQENDLDRTTTLFSSTHNEQTLGSPSSDLIVPTHNPDFYQLCALTNSSSFVISYDPNGKQTTSSSSSTARSVF</sequence>
<feature type="region of interest" description="Disordered" evidence="2">
    <location>
        <begin position="270"/>
        <end position="301"/>
    </location>
</feature>
<keyword evidence="1" id="KW-0175">Coiled coil</keyword>
<feature type="compositionally biased region" description="Low complexity" evidence="2">
    <location>
        <begin position="523"/>
        <end position="543"/>
    </location>
</feature>
<gene>
    <name evidence="3" type="ORF">UJA718_LOCUS18355</name>
</gene>
<reference evidence="3" key="1">
    <citation type="submission" date="2021-02" db="EMBL/GenBank/DDBJ databases">
        <authorList>
            <person name="Nowell W R."/>
        </authorList>
    </citation>
    <scope>NUCLEOTIDE SEQUENCE</scope>
</reference>
<accession>A0A820NK42</accession>
<dbReference type="EMBL" id="CAJOBP010003101">
    <property type="protein sequence ID" value="CAF4390057.1"/>
    <property type="molecule type" value="Genomic_DNA"/>
</dbReference>
<evidence type="ECO:0000256" key="1">
    <source>
        <dbReference type="SAM" id="Coils"/>
    </source>
</evidence>
<keyword evidence="4" id="KW-1185">Reference proteome</keyword>
<feature type="region of interest" description="Disordered" evidence="2">
    <location>
        <begin position="523"/>
        <end position="561"/>
    </location>
</feature>
<evidence type="ECO:0000256" key="2">
    <source>
        <dbReference type="SAM" id="MobiDB-lite"/>
    </source>
</evidence>
<comment type="caution">
    <text evidence="3">The sequence shown here is derived from an EMBL/GenBank/DDBJ whole genome shotgun (WGS) entry which is preliminary data.</text>
</comment>
<dbReference type="AlphaFoldDB" id="A0A820NK42"/>
<organism evidence="3 4">
    <name type="scientific">Rotaria socialis</name>
    <dbReference type="NCBI Taxonomy" id="392032"/>
    <lineage>
        <taxon>Eukaryota</taxon>
        <taxon>Metazoa</taxon>
        <taxon>Spiralia</taxon>
        <taxon>Gnathifera</taxon>
        <taxon>Rotifera</taxon>
        <taxon>Eurotatoria</taxon>
        <taxon>Bdelloidea</taxon>
        <taxon>Philodinida</taxon>
        <taxon>Philodinidae</taxon>
        <taxon>Rotaria</taxon>
    </lineage>
</organism>